<dbReference type="UniPathway" id="UPA00574">
    <property type="reaction ID" value="UER00636"/>
</dbReference>
<comment type="similarity">
    <text evidence="3">Belongs to the UPRTase family.</text>
</comment>
<evidence type="ECO:0000256" key="2">
    <source>
        <dbReference type="ARBA" id="ARBA00005180"/>
    </source>
</evidence>
<dbReference type="InterPro" id="IPR050054">
    <property type="entry name" value="UPRTase/APRTase"/>
</dbReference>
<organism evidence="13 14">
    <name type="scientific">Aphanomyces stellatus</name>
    <dbReference type="NCBI Taxonomy" id="120398"/>
    <lineage>
        <taxon>Eukaryota</taxon>
        <taxon>Sar</taxon>
        <taxon>Stramenopiles</taxon>
        <taxon>Oomycota</taxon>
        <taxon>Saprolegniomycetes</taxon>
        <taxon>Saprolegniales</taxon>
        <taxon>Verrucalvaceae</taxon>
        <taxon>Aphanomyces</taxon>
    </lineage>
</organism>
<dbReference type="Proteomes" id="UP000332933">
    <property type="component" value="Unassembled WGS sequence"/>
</dbReference>
<keyword evidence="7" id="KW-0808">Transferase</keyword>
<evidence type="ECO:0000256" key="9">
    <source>
        <dbReference type="ARBA" id="ARBA00023134"/>
    </source>
</evidence>
<keyword evidence="8" id="KW-0547">Nucleotide-binding</keyword>
<keyword evidence="9" id="KW-0342">GTP-binding</keyword>
<evidence type="ECO:0000313" key="14">
    <source>
        <dbReference type="Proteomes" id="UP000332933"/>
    </source>
</evidence>
<dbReference type="FunFam" id="3.40.50.2020:FF:000003">
    <property type="entry name" value="Uracil phosphoribosyltransferase"/>
    <property type="match status" value="1"/>
</dbReference>
<comment type="cofactor">
    <cofactor evidence="1">
        <name>Mg(2+)</name>
        <dbReference type="ChEBI" id="CHEBI:18420"/>
    </cofactor>
</comment>
<reference evidence="12" key="2">
    <citation type="submission" date="2019-06" db="EMBL/GenBank/DDBJ databases">
        <title>Genomics analysis of Aphanomyces spp. identifies a new class of oomycete effector associated with host adaptation.</title>
        <authorList>
            <person name="Gaulin E."/>
        </authorList>
    </citation>
    <scope>NUCLEOTIDE SEQUENCE</scope>
    <source>
        <strain evidence="12">CBS 578.67</strain>
    </source>
</reference>
<evidence type="ECO:0000256" key="4">
    <source>
        <dbReference type="ARBA" id="ARBA00011894"/>
    </source>
</evidence>
<dbReference type="InterPro" id="IPR005765">
    <property type="entry name" value="UPRT"/>
</dbReference>
<dbReference type="EMBL" id="CAADRA010005147">
    <property type="protein sequence ID" value="VFT85969.1"/>
    <property type="molecule type" value="Genomic_DNA"/>
</dbReference>
<evidence type="ECO:0000256" key="10">
    <source>
        <dbReference type="ARBA" id="ARBA00031082"/>
    </source>
</evidence>
<dbReference type="GO" id="GO:0044206">
    <property type="term" value="P:UMP salvage"/>
    <property type="evidence" value="ECO:0007669"/>
    <property type="project" value="UniProtKB-UniPathway"/>
</dbReference>
<dbReference type="CDD" id="cd06223">
    <property type="entry name" value="PRTases_typeI"/>
    <property type="match status" value="1"/>
</dbReference>
<evidence type="ECO:0000256" key="8">
    <source>
        <dbReference type="ARBA" id="ARBA00022741"/>
    </source>
</evidence>
<dbReference type="SUPFAM" id="SSF53271">
    <property type="entry name" value="PRTase-like"/>
    <property type="match status" value="1"/>
</dbReference>
<dbReference type="NCBIfam" id="TIGR01091">
    <property type="entry name" value="upp"/>
    <property type="match status" value="1"/>
</dbReference>
<evidence type="ECO:0000313" key="13">
    <source>
        <dbReference type="EMBL" id="VFT85969.1"/>
    </source>
</evidence>
<evidence type="ECO:0000259" key="11">
    <source>
        <dbReference type="Pfam" id="PF14681"/>
    </source>
</evidence>
<feature type="domain" description="Phosphoribosyltransferase" evidence="11">
    <location>
        <begin position="28"/>
        <end position="228"/>
    </location>
</feature>
<keyword evidence="14" id="KW-1185">Reference proteome</keyword>
<name>A0A485KLW8_9STRA</name>
<evidence type="ECO:0000313" key="12">
    <source>
        <dbReference type="EMBL" id="KAF0700380.1"/>
    </source>
</evidence>
<accession>A0A485KLW8</accession>
<dbReference type="AlphaFoldDB" id="A0A485KLW8"/>
<evidence type="ECO:0000256" key="6">
    <source>
        <dbReference type="ARBA" id="ARBA00022676"/>
    </source>
</evidence>
<dbReference type="Pfam" id="PF14681">
    <property type="entry name" value="UPRTase"/>
    <property type="match status" value="1"/>
</dbReference>
<protein>
    <recommendedName>
        <fullName evidence="4">uracil phosphoribosyltransferase</fullName>
        <ecNumber evidence="4">2.4.2.9</ecNumber>
    </recommendedName>
    <alternativeName>
        <fullName evidence="10">UMP pyrophosphorylase</fullName>
    </alternativeName>
</protein>
<proteinExistence type="inferred from homology"/>
<evidence type="ECO:0000256" key="1">
    <source>
        <dbReference type="ARBA" id="ARBA00001946"/>
    </source>
</evidence>
<dbReference type="GO" id="GO:0005737">
    <property type="term" value="C:cytoplasm"/>
    <property type="evidence" value="ECO:0007669"/>
    <property type="project" value="UniProtKB-ARBA"/>
</dbReference>
<evidence type="ECO:0000256" key="3">
    <source>
        <dbReference type="ARBA" id="ARBA00009516"/>
    </source>
</evidence>
<dbReference type="InterPro" id="IPR000836">
    <property type="entry name" value="PRTase_dom"/>
</dbReference>
<dbReference type="GO" id="GO:0004845">
    <property type="term" value="F:uracil phosphoribosyltransferase activity"/>
    <property type="evidence" value="ECO:0007669"/>
    <property type="project" value="UniProtKB-EC"/>
</dbReference>
<gene>
    <name evidence="13" type="primary">Aste57867_9085</name>
    <name evidence="12" type="ORF">As57867_009049</name>
    <name evidence="13" type="ORF">ASTE57867_9085</name>
</gene>
<dbReference type="EC" id="2.4.2.9" evidence="4"/>
<dbReference type="Gene3D" id="3.40.50.2020">
    <property type="match status" value="1"/>
</dbReference>
<dbReference type="GO" id="GO:0006223">
    <property type="term" value="P:uracil salvage"/>
    <property type="evidence" value="ECO:0007669"/>
    <property type="project" value="InterPro"/>
</dbReference>
<dbReference type="OrthoDB" id="10257085at2759"/>
<dbReference type="PANTHER" id="PTHR32315:SF4">
    <property type="entry name" value="URACIL PHOSPHORIBOSYLTRANSFERASE, CHLOROPLASTIC"/>
    <property type="match status" value="1"/>
</dbReference>
<evidence type="ECO:0000256" key="5">
    <source>
        <dbReference type="ARBA" id="ARBA00022533"/>
    </source>
</evidence>
<dbReference type="EMBL" id="VJMH01005126">
    <property type="protein sequence ID" value="KAF0700380.1"/>
    <property type="molecule type" value="Genomic_DNA"/>
</dbReference>
<dbReference type="NCBIfam" id="NF001097">
    <property type="entry name" value="PRK00129.1"/>
    <property type="match status" value="1"/>
</dbReference>
<comment type="pathway">
    <text evidence="2">Pyrimidine metabolism; UMP biosynthesis via salvage pathway; UMP from uracil: step 1/1.</text>
</comment>
<dbReference type="InterPro" id="IPR029057">
    <property type="entry name" value="PRTase-like"/>
</dbReference>
<dbReference type="PANTHER" id="PTHR32315">
    <property type="entry name" value="ADENINE PHOSPHORIBOSYLTRANSFERASE"/>
    <property type="match status" value="1"/>
</dbReference>
<keyword evidence="6" id="KW-0328">Glycosyltransferase</keyword>
<keyword evidence="5" id="KW-0021">Allosteric enzyme</keyword>
<reference evidence="13 14" key="1">
    <citation type="submission" date="2019-03" db="EMBL/GenBank/DDBJ databases">
        <authorList>
            <person name="Gaulin E."/>
            <person name="Dumas B."/>
        </authorList>
    </citation>
    <scope>NUCLEOTIDE SEQUENCE [LARGE SCALE GENOMIC DNA]</scope>
    <source>
        <strain evidence="13">CBS 568.67</strain>
    </source>
</reference>
<evidence type="ECO:0000256" key="7">
    <source>
        <dbReference type="ARBA" id="ARBA00022679"/>
    </source>
</evidence>
<sequence>MPGKTTTAHPKVNAKSLGLPENSKIILSTHPVLAHKLTKLRDAKTDANTFRHLLREITFYLGYEATSDLSTMPKKITTPMGPHQGSELSTTVALVPILRAGLGMVEPMLDLLPNARVHHIGMYRNSNSLLPVQYYNKLPKECHIDCAIILEPVINTAGTIIATVAILKVWGASHIKIISTIASKDGLRDLYSKHPDVEVIVAAVDETLSEAGVIIPGLGDAGDRQFDTDVHHLKEGAGHKRKHEE</sequence>
<dbReference type="GO" id="GO:0005525">
    <property type="term" value="F:GTP binding"/>
    <property type="evidence" value="ECO:0007669"/>
    <property type="project" value="UniProtKB-KW"/>
</dbReference>